<evidence type="ECO:0000313" key="9">
    <source>
        <dbReference type="EMBL" id="KAE8098530.1"/>
    </source>
</evidence>
<dbReference type="InterPro" id="IPR037185">
    <property type="entry name" value="EmrE-like"/>
</dbReference>
<dbReference type="OrthoDB" id="429955at2759"/>
<evidence type="ECO:0000256" key="1">
    <source>
        <dbReference type="ARBA" id="ARBA00004141"/>
    </source>
</evidence>
<keyword evidence="10" id="KW-1185">Reference proteome</keyword>
<sequence>MKKKTLWQSAKCSSPVTMTGSSPEPNLQEPKNGSCRTDANMYFIRHKYPRGSSQYYFNRKLEDAREVDALLSYNNPRQHGLCSGHWVQASVVSFALALASFTSSLIANLGVDAPCSQTLFGYLSLALVYGSVLLYRRQKLLVSWYWYLLLGFVDVQGNYLVNKAYQFSSITSVTLLDCWTVAWVIAMTWIFLGTRYSLWQLFGAAICVTGLGLVLVSDAGVGGGGGSKPLLGDILVIAGTIFFAMSNVGEEFCVKKKDRVEVVSMIGAYGFLVTVVQVSILELKTLESVEWSADIILAFAGYALAIFMFYSLAPFVLKLSGATMFNLSLLTSDMWAVVIRIFIYEQQVDWLYYLAFALVIIGLILYSTTEKDPVPLLALEDGNSSGQYQVLTEESETSRNESLAS</sequence>
<dbReference type="AlphaFoldDB" id="A0A5N6RK40"/>
<dbReference type="GO" id="GO:0022857">
    <property type="term" value="F:transmembrane transporter activity"/>
    <property type="evidence" value="ECO:0007669"/>
    <property type="project" value="InterPro"/>
</dbReference>
<evidence type="ECO:0000256" key="8">
    <source>
        <dbReference type="SAM" id="Phobius"/>
    </source>
</evidence>
<dbReference type="InterPro" id="IPR009262">
    <property type="entry name" value="SLC35_F1/F2/F6"/>
</dbReference>
<evidence type="ECO:0000256" key="6">
    <source>
        <dbReference type="ARBA" id="ARBA00023136"/>
    </source>
</evidence>
<dbReference type="EMBL" id="CM017327">
    <property type="protein sequence ID" value="KAE8098530.1"/>
    <property type="molecule type" value="Genomic_DNA"/>
</dbReference>
<keyword evidence="4 8" id="KW-0812">Transmembrane</keyword>
<accession>A0A5N6RK40</accession>
<proteinExistence type="inferred from homology"/>
<dbReference type="PANTHER" id="PTHR14233">
    <property type="entry name" value="DUF914-RELATED"/>
    <property type="match status" value="1"/>
</dbReference>
<evidence type="ECO:0000313" key="10">
    <source>
        <dbReference type="Proteomes" id="UP000327013"/>
    </source>
</evidence>
<evidence type="ECO:0000256" key="7">
    <source>
        <dbReference type="SAM" id="MobiDB-lite"/>
    </source>
</evidence>
<keyword evidence="5 8" id="KW-1133">Transmembrane helix</keyword>
<feature type="transmembrane region" description="Helical" evidence="8">
    <location>
        <begin position="119"/>
        <end position="135"/>
    </location>
</feature>
<gene>
    <name evidence="9" type="ORF">FH972_016585</name>
</gene>
<dbReference type="SUPFAM" id="SSF103481">
    <property type="entry name" value="Multidrug resistance efflux transporter EmrE"/>
    <property type="match status" value="1"/>
</dbReference>
<feature type="region of interest" description="Disordered" evidence="7">
    <location>
        <begin position="1"/>
        <end position="34"/>
    </location>
</feature>
<dbReference type="Proteomes" id="UP000327013">
    <property type="component" value="Chromosome 7"/>
</dbReference>
<dbReference type="PANTHER" id="PTHR14233:SF18">
    <property type="entry name" value="OS05G0444300 PROTEIN"/>
    <property type="match status" value="1"/>
</dbReference>
<comment type="subcellular location">
    <subcellularLocation>
        <location evidence="1">Membrane</location>
        <topology evidence="1">Multi-pass membrane protein</topology>
    </subcellularLocation>
</comment>
<evidence type="ECO:0000256" key="3">
    <source>
        <dbReference type="ARBA" id="ARBA00022448"/>
    </source>
</evidence>
<feature type="transmembrane region" description="Helical" evidence="8">
    <location>
        <begin position="260"/>
        <end position="280"/>
    </location>
</feature>
<dbReference type="Pfam" id="PF06027">
    <property type="entry name" value="SLC35F"/>
    <property type="match status" value="1"/>
</dbReference>
<dbReference type="InterPro" id="IPR052221">
    <property type="entry name" value="SLC35F_Transporter"/>
</dbReference>
<feature type="transmembrane region" description="Helical" evidence="8">
    <location>
        <begin position="295"/>
        <end position="317"/>
    </location>
</feature>
<evidence type="ECO:0008006" key="11">
    <source>
        <dbReference type="Google" id="ProtNLM"/>
    </source>
</evidence>
<evidence type="ECO:0000256" key="2">
    <source>
        <dbReference type="ARBA" id="ARBA00007863"/>
    </source>
</evidence>
<dbReference type="GO" id="GO:0016020">
    <property type="term" value="C:membrane"/>
    <property type="evidence" value="ECO:0007669"/>
    <property type="project" value="UniProtKB-SubCell"/>
</dbReference>
<keyword evidence="6 8" id="KW-0472">Membrane</keyword>
<feature type="transmembrane region" description="Helical" evidence="8">
    <location>
        <begin position="350"/>
        <end position="368"/>
    </location>
</feature>
<feature type="transmembrane region" description="Helical" evidence="8">
    <location>
        <begin position="142"/>
        <end position="161"/>
    </location>
</feature>
<feature type="transmembrane region" description="Helical" evidence="8">
    <location>
        <begin position="86"/>
        <end position="107"/>
    </location>
</feature>
<keyword evidence="3" id="KW-0813">Transport</keyword>
<feature type="transmembrane region" description="Helical" evidence="8">
    <location>
        <begin position="229"/>
        <end position="248"/>
    </location>
</feature>
<feature type="transmembrane region" description="Helical" evidence="8">
    <location>
        <begin position="198"/>
        <end position="217"/>
    </location>
</feature>
<name>A0A5N6RK40_9ROSI</name>
<organism evidence="9 10">
    <name type="scientific">Carpinus fangiana</name>
    <dbReference type="NCBI Taxonomy" id="176857"/>
    <lineage>
        <taxon>Eukaryota</taxon>
        <taxon>Viridiplantae</taxon>
        <taxon>Streptophyta</taxon>
        <taxon>Embryophyta</taxon>
        <taxon>Tracheophyta</taxon>
        <taxon>Spermatophyta</taxon>
        <taxon>Magnoliopsida</taxon>
        <taxon>eudicotyledons</taxon>
        <taxon>Gunneridae</taxon>
        <taxon>Pentapetalae</taxon>
        <taxon>rosids</taxon>
        <taxon>fabids</taxon>
        <taxon>Fagales</taxon>
        <taxon>Betulaceae</taxon>
        <taxon>Carpinus</taxon>
    </lineage>
</organism>
<evidence type="ECO:0000256" key="4">
    <source>
        <dbReference type="ARBA" id="ARBA00022692"/>
    </source>
</evidence>
<comment type="similarity">
    <text evidence="2">Belongs to the SLC35F solute transporter family.</text>
</comment>
<reference evidence="9 10" key="1">
    <citation type="submission" date="2019-06" db="EMBL/GenBank/DDBJ databases">
        <title>A chromosomal-level reference genome of Carpinus fangiana (Coryloideae, Betulaceae).</title>
        <authorList>
            <person name="Yang X."/>
            <person name="Wang Z."/>
            <person name="Zhang L."/>
            <person name="Hao G."/>
            <person name="Liu J."/>
            <person name="Yang Y."/>
        </authorList>
    </citation>
    <scope>NUCLEOTIDE SEQUENCE [LARGE SCALE GENOMIC DNA]</scope>
    <source>
        <strain evidence="9">Cfa_2016G</strain>
        <tissue evidence="9">Leaf</tissue>
    </source>
</reference>
<protein>
    <recommendedName>
        <fullName evidence="11">EamA domain-containing protein</fullName>
    </recommendedName>
</protein>
<evidence type="ECO:0000256" key="5">
    <source>
        <dbReference type="ARBA" id="ARBA00022989"/>
    </source>
</evidence>
<feature type="transmembrane region" description="Helical" evidence="8">
    <location>
        <begin position="167"/>
        <end position="191"/>
    </location>
</feature>